<evidence type="ECO:0000313" key="5">
    <source>
        <dbReference type="Proteomes" id="UP000682733"/>
    </source>
</evidence>
<feature type="compositionally biased region" description="Low complexity" evidence="2">
    <location>
        <begin position="82"/>
        <end position="93"/>
    </location>
</feature>
<reference evidence="4" key="1">
    <citation type="submission" date="2021-02" db="EMBL/GenBank/DDBJ databases">
        <authorList>
            <person name="Nowell W R."/>
        </authorList>
    </citation>
    <scope>NUCLEOTIDE SEQUENCE</scope>
</reference>
<evidence type="ECO:0000256" key="2">
    <source>
        <dbReference type="SAM" id="MobiDB-lite"/>
    </source>
</evidence>
<accession>A0A8S2MW54</accession>
<dbReference type="EMBL" id="CAJOBA010034088">
    <property type="protein sequence ID" value="CAF3977760.1"/>
    <property type="molecule type" value="Genomic_DNA"/>
</dbReference>
<name>A0A8S2MW54_9BILA</name>
<proteinExistence type="predicted"/>
<comment type="caution">
    <text evidence="4">The sequence shown here is derived from an EMBL/GenBank/DDBJ whole genome shotgun (WGS) entry which is preliminary data.</text>
</comment>
<evidence type="ECO:0000313" key="4">
    <source>
        <dbReference type="EMBL" id="CAF3977760.1"/>
    </source>
</evidence>
<feature type="compositionally biased region" description="Polar residues" evidence="2">
    <location>
        <begin position="94"/>
        <end position="103"/>
    </location>
</feature>
<dbReference type="Proteomes" id="UP000682733">
    <property type="component" value="Unassembled WGS sequence"/>
</dbReference>
<dbReference type="Proteomes" id="UP000677228">
    <property type="component" value="Unassembled WGS sequence"/>
</dbReference>
<keyword evidence="1" id="KW-0175">Coiled coil</keyword>
<dbReference type="EMBL" id="CAJNOK010012565">
    <property type="protein sequence ID" value="CAF1166207.1"/>
    <property type="molecule type" value="Genomic_DNA"/>
</dbReference>
<gene>
    <name evidence="3" type="ORF">OVA965_LOCUS22341</name>
    <name evidence="4" type="ORF">TMI583_LOCUS23053</name>
</gene>
<protein>
    <submittedName>
        <fullName evidence="4">Uncharacterized protein</fullName>
    </submittedName>
</protein>
<feature type="region of interest" description="Disordered" evidence="2">
    <location>
        <begin position="80"/>
        <end position="120"/>
    </location>
</feature>
<organism evidence="4 5">
    <name type="scientific">Didymodactylos carnosus</name>
    <dbReference type="NCBI Taxonomy" id="1234261"/>
    <lineage>
        <taxon>Eukaryota</taxon>
        <taxon>Metazoa</taxon>
        <taxon>Spiralia</taxon>
        <taxon>Gnathifera</taxon>
        <taxon>Rotifera</taxon>
        <taxon>Eurotatoria</taxon>
        <taxon>Bdelloidea</taxon>
        <taxon>Philodinida</taxon>
        <taxon>Philodinidae</taxon>
        <taxon>Didymodactylos</taxon>
    </lineage>
</organism>
<evidence type="ECO:0000313" key="3">
    <source>
        <dbReference type="EMBL" id="CAF1166207.1"/>
    </source>
</evidence>
<sequence>MLVFPGLLYCTSKKEYDIEELVLTQDELEQQRLIDRLEQSQDEEQQRQREDMEQWEREEFNVLQRLFMVQQDTHEELRQVDTTTEIQSQTSQTAKSIDQSEQPSLPAYQTHPTPPSETLE</sequence>
<feature type="coiled-coil region" evidence="1">
    <location>
        <begin position="23"/>
        <end position="58"/>
    </location>
</feature>
<evidence type="ECO:0000256" key="1">
    <source>
        <dbReference type="SAM" id="Coils"/>
    </source>
</evidence>
<dbReference type="AlphaFoldDB" id="A0A8S2MW54"/>